<sequence>MCFQRLNNFAQLMLWMTLDAVTTSTPEVAPEVTPEVGVLSVLTGETTRLQFKEALEIKDDEHFRKAYLLPALLERIRRLSHYAVVWQNGKPVMVGENAPEVDKKHP</sequence>
<reference evidence="1 2" key="1">
    <citation type="journal article" date="2016" name="C (Basel)">
        <title>Selective Growth of and Electricity Production by Marine Exoelectrogenic Bacteria in Self-Aggregated Hydrogel of Microbially Reduced Graphene Oxide.</title>
        <authorList>
            <person name="Yoshida N."/>
            <person name="Goto Y."/>
            <person name="Miyata Y."/>
        </authorList>
    </citation>
    <scope>NUCLEOTIDE SEQUENCE [LARGE SCALE GENOMIC DNA]</scope>
    <source>
        <strain evidence="1 2">NIT-T3</strain>
    </source>
</reference>
<keyword evidence="2" id="KW-1185">Reference proteome</keyword>
<evidence type="ECO:0000313" key="1">
    <source>
        <dbReference type="EMBL" id="BCR05312.1"/>
    </source>
</evidence>
<organism evidence="1 2">
    <name type="scientific">Desulfuromonas versatilis</name>
    <dbReference type="NCBI Taxonomy" id="2802975"/>
    <lineage>
        <taxon>Bacteria</taxon>
        <taxon>Pseudomonadati</taxon>
        <taxon>Thermodesulfobacteriota</taxon>
        <taxon>Desulfuromonadia</taxon>
        <taxon>Desulfuromonadales</taxon>
        <taxon>Desulfuromonadaceae</taxon>
        <taxon>Desulfuromonas</taxon>
    </lineage>
</organism>
<proteinExistence type="predicted"/>
<accession>A0ABM8HSP0</accession>
<evidence type="ECO:0000313" key="2">
    <source>
        <dbReference type="Proteomes" id="UP001319827"/>
    </source>
</evidence>
<reference evidence="1 2" key="2">
    <citation type="journal article" date="2021" name="Int. J. Syst. Evol. Microbiol.">
        <title>Isolation and Polyphasic Characterization of Desulfuromonas versatilis sp. Nov., an Electrogenic Bacteria Capable of Versatile Metabolism Isolated from a Graphene Oxide-Reducing Enrichment Culture.</title>
        <authorList>
            <person name="Xie L."/>
            <person name="Yoshida N."/>
            <person name="Ishii S."/>
            <person name="Meng L."/>
        </authorList>
    </citation>
    <scope>NUCLEOTIDE SEQUENCE [LARGE SCALE GENOMIC DNA]</scope>
    <source>
        <strain evidence="1 2">NIT-T3</strain>
    </source>
</reference>
<dbReference type="Proteomes" id="UP001319827">
    <property type="component" value="Chromosome"/>
</dbReference>
<dbReference type="EMBL" id="AP024355">
    <property type="protein sequence ID" value="BCR05312.1"/>
    <property type="molecule type" value="Genomic_DNA"/>
</dbReference>
<name>A0ABM8HSP0_9BACT</name>
<gene>
    <name evidence="1" type="ORF">DESUT3_23810</name>
</gene>
<protein>
    <submittedName>
        <fullName evidence="1">Uncharacterized protein</fullName>
    </submittedName>
</protein>